<feature type="chain" id="PRO_5042067345" description="DUF3617 family protein" evidence="1">
    <location>
        <begin position="32"/>
        <end position="163"/>
    </location>
</feature>
<gene>
    <name evidence="2" type="ORF">PR017_08385</name>
</gene>
<keyword evidence="3" id="KW-1185">Reference proteome</keyword>
<dbReference type="EMBL" id="CP117255">
    <property type="protein sequence ID" value="WFR97106.1"/>
    <property type="molecule type" value="Genomic_DNA"/>
</dbReference>
<reference evidence="2 3" key="1">
    <citation type="journal article" date="2018" name="Sci. Rep.">
        <title>Rhizobium tumorigenes sp. nov., a novel plant tumorigenic bacterium isolated from cane gall tumors on thornless blackberry.</title>
        <authorList>
            <person name="Kuzmanovi N."/>
            <person name="Smalla K."/>
            <person name="Gronow S."/>
            <person name="PuBawska J."/>
        </authorList>
    </citation>
    <scope>NUCLEOTIDE SEQUENCE [LARGE SCALE GENOMIC DNA]</scope>
    <source>
        <strain evidence="2 3">1078</strain>
    </source>
</reference>
<feature type="signal peptide" evidence="1">
    <location>
        <begin position="1"/>
        <end position="31"/>
    </location>
</feature>
<evidence type="ECO:0008006" key="4">
    <source>
        <dbReference type="Google" id="ProtNLM"/>
    </source>
</evidence>
<name>A0AAF1KVU5_9HYPH</name>
<dbReference type="KEGG" id="rtu:PR017_08385"/>
<keyword evidence="1" id="KW-0732">Signal</keyword>
<reference evidence="3" key="2">
    <citation type="journal article" date="2023" name="MicrobiologyOpen">
        <title>Genomics of the tumorigenes clade of the family Rhizobiaceae and description of Rhizobium rhododendri sp. nov.</title>
        <authorList>
            <person name="Kuzmanovic N."/>
            <person name="diCenzo G.C."/>
            <person name="Bunk B."/>
            <person name="Sproeer C."/>
            <person name="Fruehling A."/>
            <person name="Neumann-Schaal M."/>
            <person name="Overmann J."/>
            <person name="Smalla K."/>
        </authorList>
    </citation>
    <scope>NUCLEOTIDE SEQUENCE [LARGE SCALE GENOMIC DNA]</scope>
    <source>
        <strain evidence="3">1078</strain>
    </source>
</reference>
<dbReference type="RefSeq" id="WP_240539099.1">
    <property type="nucleotide sequence ID" value="NZ_CP117255.1"/>
</dbReference>
<evidence type="ECO:0000256" key="1">
    <source>
        <dbReference type="SAM" id="SignalP"/>
    </source>
</evidence>
<evidence type="ECO:0000313" key="2">
    <source>
        <dbReference type="EMBL" id="WFR97106.1"/>
    </source>
</evidence>
<proteinExistence type="predicted"/>
<dbReference type="Proteomes" id="UP000249499">
    <property type="component" value="Chromosome"/>
</dbReference>
<accession>A0AAF1KVU5</accession>
<protein>
    <recommendedName>
        <fullName evidence="4">DUF3617 family protein</fullName>
    </recommendedName>
</protein>
<evidence type="ECO:0000313" key="3">
    <source>
        <dbReference type="Proteomes" id="UP000249499"/>
    </source>
</evidence>
<organism evidence="2 3">
    <name type="scientific">Rhizobium tumorigenes</name>
    <dbReference type="NCBI Taxonomy" id="2041385"/>
    <lineage>
        <taxon>Bacteria</taxon>
        <taxon>Pseudomonadati</taxon>
        <taxon>Pseudomonadota</taxon>
        <taxon>Alphaproteobacteria</taxon>
        <taxon>Hyphomicrobiales</taxon>
        <taxon>Rhizobiaceae</taxon>
        <taxon>Rhizobium/Agrobacterium group</taxon>
        <taxon>Rhizobium</taxon>
    </lineage>
</organism>
<dbReference type="AlphaFoldDB" id="A0AAF1KVU5"/>
<sequence length="163" mass="17009">MIHTSLTRLRALSLAIGTFVALVLPQTATMAAPSCWSLLQSKYGPGILKAVDEADPCAKIPGFDKKERFNLTGLDLCTAPDGVQINAQADLACKSSSHGLLGGIDMKGKLQASMSVDIGACKVTDARVSVSGPVGELLSSVGDIQNLARNFAQKKISEVCGPH</sequence>